<sequence>MSIPATVARKYFRNLMKVTFGNLEHVHVERDRNGKLTVTHKLDQPCKMFNCHLKWQSHGNTNSPGIENSKYEGEKQIQITEIIPTIGTFALGREKDENLIMDLSSRADTNNNTVGEIDSSIGFYIRTLFDS</sequence>
<accession>A0A9D4DTX8</accession>
<protein>
    <submittedName>
        <fullName evidence="1">Uncharacterized protein</fullName>
    </submittedName>
</protein>
<reference evidence="1" key="1">
    <citation type="journal article" date="2019" name="bioRxiv">
        <title>The Genome of the Zebra Mussel, Dreissena polymorpha: A Resource for Invasive Species Research.</title>
        <authorList>
            <person name="McCartney M.A."/>
            <person name="Auch B."/>
            <person name="Kono T."/>
            <person name="Mallez S."/>
            <person name="Zhang Y."/>
            <person name="Obille A."/>
            <person name="Becker A."/>
            <person name="Abrahante J.E."/>
            <person name="Garbe J."/>
            <person name="Badalamenti J.P."/>
            <person name="Herman A."/>
            <person name="Mangelson H."/>
            <person name="Liachko I."/>
            <person name="Sullivan S."/>
            <person name="Sone E.D."/>
            <person name="Koren S."/>
            <person name="Silverstein K.A.T."/>
            <person name="Beckman K.B."/>
            <person name="Gohl D.M."/>
        </authorList>
    </citation>
    <scope>NUCLEOTIDE SEQUENCE</scope>
    <source>
        <strain evidence="1">Duluth1</strain>
        <tissue evidence="1">Whole animal</tissue>
    </source>
</reference>
<name>A0A9D4DTX8_DREPO</name>
<keyword evidence="2" id="KW-1185">Reference proteome</keyword>
<organism evidence="1 2">
    <name type="scientific">Dreissena polymorpha</name>
    <name type="common">Zebra mussel</name>
    <name type="synonym">Mytilus polymorpha</name>
    <dbReference type="NCBI Taxonomy" id="45954"/>
    <lineage>
        <taxon>Eukaryota</taxon>
        <taxon>Metazoa</taxon>
        <taxon>Spiralia</taxon>
        <taxon>Lophotrochozoa</taxon>
        <taxon>Mollusca</taxon>
        <taxon>Bivalvia</taxon>
        <taxon>Autobranchia</taxon>
        <taxon>Heteroconchia</taxon>
        <taxon>Euheterodonta</taxon>
        <taxon>Imparidentia</taxon>
        <taxon>Neoheterodontei</taxon>
        <taxon>Myida</taxon>
        <taxon>Dreissenoidea</taxon>
        <taxon>Dreissenidae</taxon>
        <taxon>Dreissena</taxon>
    </lineage>
</organism>
<dbReference type="AlphaFoldDB" id="A0A9D4DTX8"/>
<gene>
    <name evidence="1" type="ORF">DPMN_190476</name>
</gene>
<dbReference type="Proteomes" id="UP000828390">
    <property type="component" value="Unassembled WGS sequence"/>
</dbReference>
<comment type="caution">
    <text evidence="1">The sequence shown here is derived from an EMBL/GenBank/DDBJ whole genome shotgun (WGS) entry which is preliminary data.</text>
</comment>
<evidence type="ECO:0000313" key="1">
    <source>
        <dbReference type="EMBL" id="KAH3755777.1"/>
    </source>
</evidence>
<proteinExistence type="predicted"/>
<evidence type="ECO:0000313" key="2">
    <source>
        <dbReference type="Proteomes" id="UP000828390"/>
    </source>
</evidence>
<dbReference type="EMBL" id="JAIWYP010000010">
    <property type="protein sequence ID" value="KAH3755777.1"/>
    <property type="molecule type" value="Genomic_DNA"/>
</dbReference>
<reference evidence="1" key="2">
    <citation type="submission" date="2020-11" db="EMBL/GenBank/DDBJ databases">
        <authorList>
            <person name="McCartney M.A."/>
            <person name="Auch B."/>
            <person name="Kono T."/>
            <person name="Mallez S."/>
            <person name="Becker A."/>
            <person name="Gohl D.M."/>
            <person name="Silverstein K.A.T."/>
            <person name="Koren S."/>
            <person name="Bechman K.B."/>
            <person name="Herman A."/>
            <person name="Abrahante J.E."/>
            <person name="Garbe J."/>
        </authorList>
    </citation>
    <scope>NUCLEOTIDE SEQUENCE</scope>
    <source>
        <strain evidence="1">Duluth1</strain>
        <tissue evidence="1">Whole animal</tissue>
    </source>
</reference>